<accession>A0A511TCE4</accession>
<evidence type="ECO:0000313" key="2">
    <source>
        <dbReference type="EMBL" id="GEN11849.1"/>
    </source>
</evidence>
<dbReference type="AlphaFoldDB" id="A0A511TCE4"/>
<evidence type="ECO:0000256" key="1">
    <source>
        <dbReference type="SAM" id="MobiDB-lite"/>
    </source>
</evidence>
<sequence length="59" mass="6432">MPSSNKATSASTPQRLVTCSSTPREGHIGAYTSPRDGPWACPLNRFNTSVFRFRVAMMG</sequence>
<dbReference type="Proteomes" id="UP000321514">
    <property type="component" value="Unassembled WGS sequence"/>
</dbReference>
<feature type="compositionally biased region" description="Polar residues" evidence="1">
    <location>
        <begin position="1"/>
        <end position="23"/>
    </location>
</feature>
<reference evidence="2 3" key="1">
    <citation type="submission" date="2019-07" db="EMBL/GenBank/DDBJ databases">
        <title>Whole genome shotgun sequence of Myxococcus fulvus NBRC 100333.</title>
        <authorList>
            <person name="Hosoyama A."/>
            <person name="Uohara A."/>
            <person name="Ohji S."/>
            <person name="Ichikawa N."/>
        </authorList>
    </citation>
    <scope>NUCLEOTIDE SEQUENCE [LARGE SCALE GENOMIC DNA]</scope>
    <source>
        <strain evidence="2 3">NBRC 100333</strain>
    </source>
</reference>
<dbReference type="EMBL" id="BJXR01000050">
    <property type="protein sequence ID" value="GEN11849.1"/>
    <property type="molecule type" value="Genomic_DNA"/>
</dbReference>
<protein>
    <submittedName>
        <fullName evidence="2">Uncharacterized protein</fullName>
    </submittedName>
</protein>
<organism evidence="2 3">
    <name type="scientific">Myxococcus fulvus</name>
    <dbReference type="NCBI Taxonomy" id="33"/>
    <lineage>
        <taxon>Bacteria</taxon>
        <taxon>Pseudomonadati</taxon>
        <taxon>Myxococcota</taxon>
        <taxon>Myxococcia</taxon>
        <taxon>Myxococcales</taxon>
        <taxon>Cystobacterineae</taxon>
        <taxon>Myxococcaceae</taxon>
        <taxon>Myxococcus</taxon>
    </lineage>
</organism>
<name>A0A511TCE4_MYXFU</name>
<comment type="caution">
    <text evidence="2">The sequence shown here is derived from an EMBL/GenBank/DDBJ whole genome shotgun (WGS) entry which is preliminary data.</text>
</comment>
<proteinExistence type="predicted"/>
<evidence type="ECO:0000313" key="3">
    <source>
        <dbReference type="Proteomes" id="UP000321514"/>
    </source>
</evidence>
<gene>
    <name evidence="2" type="ORF">MFU01_68860</name>
</gene>
<feature type="region of interest" description="Disordered" evidence="1">
    <location>
        <begin position="1"/>
        <end position="34"/>
    </location>
</feature>